<name>A0A4V2UK16_9GAMM</name>
<accession>A0A4V2UK16</accession>
<dbReference type="Proteomes" id="UP000295793">
    <property type="component" value="Unassembled WGS sequence"/>
</dbReference>
<organism evidence="1 2">
    <name type="scientific">Reinekea marinisedimentorum</name>
    <dbReference type="NCBI Taxonomy" id="230495"/>
    <lineage>
        <taxon>Bacteria</taxon>
        <taxon>Pseudomonadati</taxon>
        <taxon>Pseudomonadota</taxon>
        <taxon>Gammaproteobacteria</taxon>
        <taxon>Oceanospirillales</taxon>
        <taxon>Saccharospirillaceae</taxon>
        <taxon>Reinekea</taxon>
    </lineage>
</organism>
<protein>
    <submittedName>
        <fullName evidence="1">Uncharacterized protein</fullName>
    </submittedName>
</protein>
<dbReference type="AlphaFoldDB" id="A0A4V2UK16"/>
<reference evidence="1 2" key="1">
    <citation type="submission" date="2019-03" db="EMBL/GenBank/DDBJ databases">
        <title>Genomic Encyclopedia of Archaeal and Bacterial Type Strains, Phase II (KMG-II): from individual species to whole genera.</title>
        <authorList>
            <person name="Goeker M."/>
        </authorList>
    </citation>
    <scope>NUCLEOTIDE SEQUENCE [LARGE SCALE GENOMIC DNA]</scope>
    <source>
        <strain evidence="1 2">DSM 15388</strain>
    </source>
</reference>
<keyword evidence="2" id="KW-1185">Reference proteome</keyword>
<proteinExistence type="predicted"/>
<comment type="caution">
    <text evidence="1">The sequence shown here is derived from an EMBL/GenBank/DDBJ whole genome shotgun (WGS) entry which is preliminary data.</text>
</comment>
<evidence type="ECO:0000313" key="1">
    <source>
        <dbReference type="EMBL" id="TCS42396.1"/>
    </source>
</evidence>
<dbReference type="EMBL" id="SLZR01000003">
    <property type="protein sequence ID" value="TCS42396.1"/>
    <property type="molecule type" value="Genomic_DNA"/>
</dbReference>
<evidence type="ECO:0000313" key="2">
    <source>
        <dbReference type="Proteomes" id="UP000295793"/>
    </source>
</evidence>
<dbReference type="RefSeq" id="WP_132700321.1">
    <property type="nucleotide sequence ID" value="NZ_SLZR01000003.1"/>
</dbReference>
<sequence length="257" mass="29084">MESTFTQAREADAIKLFAGNQSMRGDGSVLLSLLSRLANCKEPEFEEIADNLFKLNAPVSRFFQLDKKQLSALEKMIGLTFVGRLFHETPCEQDPYAFEQLEWLFRESETLSVLATAMCLSMERADGSGKYCLNLDTIPLLSTVYRVLLECSQVTLNGKEMTAAVGRLTRRLNDYLDSDRVQKLMKVILSDMPKSSVEWINPMQLVPRMVVLEDVISPEGILLIAKNTRMTENMISTLLNYDCMRGITHNISVRPPM</sequence>
<gene>
    <name evidence="1" type="ORF">BCF53_10357</name>
</gene>